<proteinExistence type="predicted"/>
<dbReference type="Gene3D" id="1.10.260.40">
    <property type="entry name" value="lambda repressor-like DNA-binding domains"/>
    <property type="match status" value="1"/>
</dbReference>
<dbReference type="Pfam" id="PF13377">
    <property type="entry name" value="Peripla_BP_3"/>
    <property type="match status" value="1"/>
</dbReference>
<dbReference type="Proteomes" id="UP001595803">
    <property type="component" value="Unassembled WGS sequence"/>
</dbReference>
<evidence type="ECO:0000256" key="3">
    <source>
        <dbReference type="ARBA" id="ARBA00023163"/>
    </source>
</evidence>
<evidence type="ECO:0000256" key="2">
    <source>
        <dbReference type="ARBA" id="ARBA00023125"/>
    </source>
</evidence>
<organism evidence="5 6">
    <name type="scientific">Deinococcus rufus</name>
    <dbReference type="NCBI Taxonomy" id="2136097"/>
    <lineage>
        <taxon>Bacteria</taxon>
        <taxon>Thermotogati</taxon>
        <taxon>Deinococcota</taxon>
        <taxon>Deinococci</taxon>
        <taxon>Deinococcales</taxon>
        <taxon>Deinococcaceae</taxon>
        <taxon>Deinococcus</taxon>
    </lineage>
</organism>
<dbReference type="PRINTS" id="PR00036">
    <property type="entry name" value="HTHLACI"/>
</dbReference>
<sequence length="349" mass="37949">MSASPARSRKRARTRNVTIHDVARQAGVSHQTVSRVINAHASVAQDTRERVLQAIQTLRYRPNIVAKTLATSRSQLIGMIAHGTEHYGPAQIAQNVERSARTHGYEVILATLNQFSSAEIAVAFRRLQQFGVDGVVMFTPYDAHALAPLLDTDLPTIVLDAAMSAGDATVSIDQVAGGVLAAQHLTTLGHRRVLHIGGPAMWSDAAMRAAGYRQVMERHGLTPLPVYEGDWTAISGYAATLAAVNSGLEFTAVMAANDQMALGAMRALRQLGRRVPHDVSVVGFDDVPEAAFFEPALTTVRQDFGLLGRRSLDELMRRMAHPERPARHLVFQPTLVERESTAPAHRSHA</sequence>
<dbReference type="InterPro" id="IPR046335">
    <property type="entry name" value="LacI/GalR-like_sensor"/>
</dbReference>
<keyword evidence="2 5" id="KW-0238">DNA-binding</keyword>
<dbReference type="CDD" id="cd01574">
    <property type="entry name" value="PBP1_LacI"/>
    <property type="match status" value="1"/>
</dbReference>
<dbReference type="RefSeq" id="WP_322473085.1">
    <property type="nucleotide sequence ID" value="NZ_JBHRZG010000001.1"/>
</dbReference>
<dbReference type="CDD" id="cd01392">
    <property type="entry name" value="HTH_LacI"/>
    <property type="match status" value="1"/>
</dbReference>
<evidence type="ECO:0000256" key="1">
    <source>
        <dbReference type="ARBA" id="ARBA00023015"/>
    </source>
</evidence>
<dbReference type="SMART" id="SM00354">
    <property type="entry name" value="HTH_LACI"/>
    <property type="match status" value="1"/>
</dbReference>
<comment type="caution">
    <text evidence="5">The sequence shown here is derived from an EMBL/GenBank/DDBJ whole genome shotgun (WGS) entry which is preliminary data.</text>
</comment>
<dbReference type="InterPro" id="IPR028082">
    <property type="entry name" value="Peripla_BP_I"/>
</dbReference>
<accession>A0ABV7Z312</accession>
<evidence type="ECO:0000313" key="6">
    <source>
        <dbReference type="Proteomes" id="UP001595803"/>
    </source>
</evidence>
<keyword evidence="3" id="KW-0804">Transcription</keyword>
<gene>
    <name evidence="5" type="ORF">ACFOSB_01130</name>
</gene>
<evidence type="ECO:0000313" key="5">
    <source>
        <dbReference type="EMBL" id="MFC3831464.1"/>
    </source>
</evidence>
<dbReference type="PROSITE" id="PS00356">
    <property type="entry name" value="HTH_LACI_1"/>
    <property type="match status" value="1"/>
</dbReference>
<dbReference type="GO" id="GO:0003677">
    <property type="term" value="F:DNA binding"/>
    <property type="evidence" value="ECO:0007669"/>
    <property type="project" value="UniProtKB-KW"/>
</dbReference>
<keyword evidence="6" id="KW-1185">Reference proteome</keyword>
<dbReference type="EMBL" id="JBHRZG010000001">
    <property type="protein sequence ID" value="MFC3831464.1"/>
    <property type="molecule type" value="Genomic_DNA"/>
</dbReference>
<keyword evidence="1" id="KW-0805">Transcription regulation</keyword>
<dbReference type="SUPFAM" id="SSF47413">
    <property type="entry name" value="lambda repressor-like DNA-binding domains"/>
    <property type="match status" value="1"/>
</dbReference>
<feature type="domain" description="HTH lacI-type" evidence="4">
    <location>
        <begin position="17"/>
        <end position="71"/>
    </location>
</feature>
<name>A0ABV7Z312_9DEIO</name>
<dbReference type="InterPro" id="IPR000843">
    <property type="entry name" value="HTH_LacI"/>
</dbReference>
<dbReference type="Pfam" id="PF00356">
    <property type="entry name" value="LacI"/>
    <property type="match status" value="1"/>
</dbReference>
<protein>
    <submittedName>
        <fullName evidence="5">LacI family DNA-binding transcriptional regulator</fullName>
    </submittedName>
</protein>
<dbReference type="InterPro" id="IPR010982">
    <property type="entry name" value="Lambda_DNA-bd_dom_sf"/>
</dbReference>
<dbReference type="PROSITE" id="PS50932">
    <property type="entry name" value="HTH_LACI_2"/>
    <property type="match status" value="1"/>
</dbReference>
<reference evidence="6" key="1">
    <citation type="journal article" date="2019" name="Int. J. Syst. Evol. Microbiol.">
        <title>The Global Catalogue of Microorganisms (GCM) 10K type strain sequencing project: providing services to taxonomists for standard genome sequencing and annotation.</title>
        <authorList>
            <consortium name="The Broad Institute Genomics Platform"/>
            <consortium name="The Broad Institute Genome Sequencing Center for Infectious Disease"/>
            <person name="Wu L."/>
            <person name="Ma J."/>
        </authorList>
    </citation>
    <scope>NUCLEOTIDE SEQUENCE [LARGE SCALE GENOMIC DNA]</scope>
    <source>
        <strain evidence="6">CCTCC AB 2017081</strain>
    </source>
</reference>
<evidence type="ECO:0000259" key="4">
    <source>
        <dbReference type="PROSITE" id="PS50932"/>
    </source>
</evidence>
<dbReference type="SUPFAM" id="SSF53822">
    <property type="entry name" value="Periplasmic binding protein-like I"/>
    <property type="match status" value="1"/>
</dbReference>
<dbReference type="PANTHER" id="PTHR30146">
    <property type="entry name" value="LACI-RELATED TRANSCRIPTIONAL REPRESSOR"/>
    <property type="match status" value="1"/>
</dbReference>
<dbReference type="Gene3D" id="3.40.50.2300">
    <property type="match status" value="2"/>
</dbReference>
<dbReference type="PANTHER" id="PTHR30146:SF109">
    <property type="entry name" value="HTH-TYPE TRANSCRIPTIONAL REGULATOR GALS"/>
    <property type="match status" value="1"/>
</dbReference>